<sequence>MRLYLLVSVYQNGKQIVKSSAISIEPPGLLSDLLKLALSTNDIPNVNISVDFQKDNSKDWHIILKGIQENLEILIFLKATHIRFIWNDDYDDINNSQAEIHKNAFNILMSNATNIHLPLAQGLTTRNNLLYNHVIDLLRIQKLGWFGNAHTTSGVQFVSRLSNLIWYIDPHRSKFIQRSYHFPKFIEELPEYKASSSYNQYYNNSHHKKIEIQAKTLKRHVEALENSLIQPWASDKKWEQFIDEVIQLCATSKKYVEYLDNVNNRMRIIHSSSIPIRNGIDHIKVLDINKTSSMSNKYTDIINLMQDKAEYDPICIDDLIPHNVFQAAYLEEMELPFNITLYRYYSGNYIGTLNWIWKRPDTVELFDKTKESQSLLKAHKSLPKYSTWQMRKNVINKYSLYTRLSPAILCTLYQDLTGNAISNSNLISQEVQERIKLMYETQDPNIVFDLRKNGGFKGTKFDEFWNEMDAYFNEIVLAVHDQRHTSNLYMPVAISIQELRESIIERLKAKHDEEKFSTISVPSSEWIRLQFWPKNIYTKTAIQYSGRFNISYKVQSRLLRKSHPDAHYCAALFRYTRLFVIKFRNFTCFISADDKHKVPIREIVETSTGVRNKATLAFADMELTSCDHNFTKLSITPSVSLLCNIPKDISKSFYQGQVYVSYKDSVFQPSSALRHSAEWLKYLREKYTILPEMLVIYTDGGADHRTTFGSVQLAMICLFLEGDFDFLAAVRTAPYHSWSNPAERIMSIINLGLQGVALKRSDMSSDSEKVFKNLGTMEEIRNAALYNQTLSEKMKIAIKDTQEILQNRTTRLKLHNQKFNLRIFIPGMILHYRLFIFFEIITFTYIGYFKIKKCRKNECVICDPIRLPQEIFNQLHFMPDPQISSDPDHYQNFNSLYGRNTTEIDLPSKKNNLVCQELAPDGMLVAARVHDFALCTSCTKLRCIFSKYVLRESDSEILQTAMETFAYTCGSPIVPENHPLYNKVFVRMNLACDSPIEQTYYSCRIEHSQVCYYCSVESFM</sequence>
<keyword evidence="1" id="KW-1133">Transmembrane helix</keyword>
<accession>A0A2N0NZJ5</accession>
<dbReference type="AlphaFoldDB" id="A0A2N0NZJ5"/>
<dbReference type="VEuPathDB" id="FungiDB:RhiirFUN_008965"/>
<gene>
    <name evidence="2" type="ORF">RhiirA5_505417</name>
</gene>
<evidence type="ECO:0000313" key="2">
    <source>
        <dbReference type="EMBL" id="PKC00003.1"/>
    </source>
</evidence>
<reference evidence="2 3" key="2">
    <citation type="submission" date="2017-09" db="EMBL/GenBank/DDBJ databases">
        <title>Extensive intraspecific genome diversity in a model arbuscular mycorrhizal fungus.</title>
        <authorList>
            <person name="Chen E.C."/>
            <person name="Morin E."/>
            <person name="Beaudet D."/>
            <person name="Noel J."/>
            <person name="Ndikumana S."/>
            <person name="Charron P."/>
            <person name="St-Onge C."/>
            <person name="Giorgi J."/>
            <person name="Grigoriev I.V."/>
            <person name="Roux C."/>
            <person name="Martin F.M."/>
            <person name="Corradi N."/>
        </authorList>
    </citation>
    <scope>NUCLEOTIDE SEQUENCE [LARGE SCALE GENOMIC DNA]</scope>
    <source>
        <strain evidence="2 3">A5</strain>
    </source>
</reference>
<dbReference type="VEuPathDB" id="FungiDB:FUN_010979"/>
<reference evidence="2 3" key="1">
    <citation type="submission" date="2016-04" db="EMBL/GenBank/DDBJ databases">
        <title>Genome analyses suggest a sexual origin of heterokaryosis in a supposedly ancient asexual fungus.</title>
        <authorList>
            <person name="Ropars J."/>
            <person name="Sedzielewska K."/>
            <person name="Noel J."/>
            <person name="Charron P."/>
            <person name="Farinelli L."/>
            <person name="Marton T."/>
            <person name="Kruger M."/>
            <person name="Pelin A."/>
            <person name="Brachmann A."/>
            <person name="Corradi N."/>
        </authorList>
    </citation>
    <scope>NUCLEOTIDE SEQUENCE [LARGE SCALE GENOMIC DNA]</scope>
    <source>
        <strain evidence="2 3">A5</strain>
    </source>
</reference>
<feature type="transmembrane region" description="Helical" evidence="1">
    <location>
        <begin position="823"/>
        <end position="848"/>
    </location>
</feature>
<organism evidence="2 3">
    <name type="scientific">Rhizophagus irregularis</name>
    <dbReference type="NCBI Taxonomy" id="588596"/>
    <lineage>
        <taxon>Eukaryota</taxon>
        <taxon>Fungi</taxon>
        <taxon>Fungi incertae sedis</taxon>
        <taxon>Mucoromycota</taxon>
        <taxon>Glomeromycotina</taxon>
        <taxon>Glomeromycetes</taxon>
        <taxon>Glomerales</taxon>
        <taxon>Glomeraceae</taxon>
        <taxon>Rhizophagus</taxon>
    </lineage>
</organism>
<proteinExistence type="predicted"/>
<keyword evidence="1" id="KW-0472">Membrane</keyword>
<dbReference type="Proteomes" id="UP000232722">
    <property type="component" value="Unassembled WGS sequence"/>
</dbReference>
<dbReference type="VEuPathDB" id="FungiDB:RhiirFUN_009267"/>
<dbReference type="EMBL" id="LLXJ01002005">
    <property type="protein sequence ID" value="PKC00003.1"/>
    <property type="molecule type" value="Genomic_DNA"/>
</dbReference>
<dbReference type="VEuPathDB" id="FungiDB:RhiirA1_476672"/>
<dbReference type="VEuPathDB" id="FungiDB:FUN_005650"/>
<evidence type="ECO:0000256" key="1">
    <source>
        <dbReference type="SAM" id="Phobius"/>
    </source>
</evidence>
<comment type="caution">
    <text evidence="2">The sequence shown here is derived from an EMBL/GenBank/DDBJ whole genome shotgun (WGS) entry which is preliminary data.</text>
</comment>
<dbReference type="VEuPathDB" id="FungiDB:RhiirA1_541255"/>
<protein>
    <submittedName>
        <fullName evidence="2">Uncharacterized protein</fullName>
    </submittedName>
</protein>
<dbReference type="VEuPathDB" id="FungiDB:FUN_005649"/>
<evidence type="ECO:0000313" key="3">
    <source>
        <dbReference type="Proteomes" id="UP000232722"/>
    </source>
</evidence>
<keyword evidence="1" id="KW-0812">Transmembrane</keyword>
<name>A0A2N0NZJ5_9GLOM</name>
<dbReference type="VEuPathDB" id="FungiDB:RhiirFUN_003068"/>